<dbReference type="RefSeq" id="WP_108962656.1">
    <property type="nucleotide sequence ID" value="NZ_QEFB01000005.1"/>
</dbReference>
<proteinExistence type="predicted"/>
<evidence type="ECO:0000313" key="1">
    <source>
        <dbReference type="EMBL" id="PWC07344.1"/>
    </source>
</evidence>
<accession>A0A2U1TEN9</accession>
<dbReference type="Proteomes" id="UP000244962">
    <property type="component" value="Unassembled WGS sequence"/>
</dbReference>
<gene>
    <name evidence="1" type="ORF">DF223_06900</name>
</gene>
<sequence length="334" mass="37027">MRESEITESVALTGPDGRLNPAAVGFTRTPLHTTDGIGRFGRGWGRNKRWEYWAVTTPTHIVSVTVSSLDYASVHDLWLFDRESQEVIHTGVIRPLSGSVTLPGTLGDGPARVRTRPLQVEITEEEGGTRLRADTSLVHLDVLAARPDGHEALGVVVPWSKTRFQYTVKDVARPASGTIRIDGAAIDIPRGASWATLDHGRGRWPYSMHWNWAAGSGVWDGRVIGVQLGSKWTDGTGLTENALFVDGRMSKISEELTWDYDTQNWLAPWHIFGDSGDITFTPFYDKVSATDLKVFSSFGHQCFGTFNGWLLDDTGNRVLFSGITGWAEDVRNRW</sequence>
<dbReference type="PANTHER" id="PTHR35868">
    <property type="entry name" value="DUF2804 DOMAIN-CONTAINING PROTEIN-RELATED"/>
    <property type="match status" value="1"/>
</dbReference>
<reference evidence="2" key="1">
    <citation type="submission" date="2018-04" db="EMBL/GenBank/DDBJ databases">
        <authorList>
            <person name="Liu S."/>
            <person name="Wang Z."/>
            <person name="Li J."/>
        </authorList>
    </citation>
    <scope>NUCLEOTIDE SEQUENCE [LARGE SCALE GENOMIC DNA]</scope>
    <source>
        <strain evidence="2">622</strain>
    </source>
</reference>
<comment type="caution">
    <text evidence="1">The sequence shown here is derived from an EMBL/GenBank/DDBJ whole genome shotgun (WGS) entry which is preliminary data.</text>
</comment>
<organism evidence="1 2">
    <name type="scientific">Mycetocola zhujimingii</name>
    <dbReference type="NCBI Taxonomy" id="2079792"/>
    <lineage>
        <taxon>Bacteria</taxon>
        <taxon>Bacillati</taxon>
        <taxon>Actinomycetota</taxon>
        <taxon>Actinomycetes</taxon>
        <taxon>Micrococcales</taxon>
        <taxon>Microbacteriaceae</taxon>
        <taxon>Mycetocola</taxon>
    </lineage>
</organism>
<dbReference type="AlphaFoldDB" id="A0A2U1TEN9"/>
<dbReference type="InterPro" id="IPR021243">
    <property type="entry name" value="DUF2804"/>
</dbReference>
<dbReference type="Pfam" id="PF10974">
    <property type="entry name" value="DUF2804"/>
    <property type="match status" value="1"/>
</dbReference>
<keyword evidence="2" id="KW-1185">Reference proteome</keyword>
<dbReference type="PANTHER" id="PTHR35868:SF3">
    <property type="entry name" value="DUF2804 DOMAIN-CONTAINING PROTEIN"/>
    <property type="match status" value="1"/>
</dbReference>
<name>A0A2U1TEN9_9MICO</name>
<dbReference type="EMBL" id="QEFB01000005">
    <property type="protein sequence ID" value="PWC07344.1"/>
    <property type="molecule type" value="Genomic_DNA"/>
</dbReference>
<protein>
    <submittedName>
        <fullName evidence="1">DUF2804 domain-containing protein</fullName>
    </submittedName>
</protein>
<evidence type="ECO:0000313" key="2">
    <source>
        <dbReference type="Proteomes" id="UP000244962"/>
    </source>
</evidence>